<accession>A0A917RPV5</accession>
<comment type="caution">
    <text evidence="1">The sequence shown here is derived from an EMBL/GenBank/DDBJ whole genome shotgun (WGS) entry which is preliminary data.</text>
</comment>
<dbReference type="RefSeq" id="WP_189167491.1">
    <property type="nucleotide sequence ID" value="NZ_BMNT01000063.1"/>
</dbReference>
<dbReference type="Proteomes" id="UP000645217">
    <property type="component" value="Unassembled WGS sequence"/>
</dbReference>
<dbReference type="EMBL" id="BMNT01000063">
    <property type="protein sequence ID" value="GGL18961.1"/>
    <property type="molecule type" value="Genomic_DNA"/>
</dbReference>
<reference evidence="1" key="2">
    <citation type="submission" date="2020-09" db="EMBL/GenBank/DDBJ databases">
        <authorList>
            <person name="Sun Q."/>
            <person name="Ohkuma M."/>
        </authorList>
    </citation>
    <scope>NUCLEOTIDE SEQUENCE</scope>
    <source>
        <strain evidence="1">JCM 13064</strain>
    </source>
</reference>
<sequence length="59" mass="6658">MNEASWRGHDLLRAYAARDRAAIIEHLAHLEDDQLEFAKGVSANFYDDALSMLRDTGLP</sequence>
<keyword evidence="2" id="KW-1185">Reference proteome</keyword>
<proteinExistence type="predicted"/>
<dbReference type="AlphaFoldDB" id="A0A917RPV5"/>
<reference evidence="1" key="1">
    <citation type="journal article" date="2014" name="Int. J. Syst. Evol. Microbiol.">
        <title>Complete genome sequence of Corynebacterium casei LMG S-19264T (=DSM 44701T), isolated from a smear-ripened cheese.</title>
        <authorList>
            <consortium name="US DOE Joint Genome Institute (JGI-PGF)"/>
            <person name="Walter F."/>
            <person name="Albersmeier A."/>
            <person name="Kalinowski J."/>
            <person name="Ruckert C."/>
        </authorList>
    </citation>
    <scope>NUCLEOTIDE SEQUENCE</scope>
    <source>
        <strain evidence="1">JCM 13064</strain>
    </source>
</reference>
<protein>
    <submittedName>
        <fullName evidence="1">Uncharacterized protein</fullName>
    </submittedName>
</protein>
<evidence type="ECO:0000313" key="1">
    <source>
        <dbReference type="EMBL" id="GGL18961.1"/>
    </source>
</evidence>
<name>A0A917RPV5_9ACTN</name>
<gene>
    <name evidence="1" type="ORF">GCM10007964_71220</name>
</gene>
<organism evidence="1 2">
    <name type="scientific">Sphaerisporangium melleum</name>
    <dbReference type="NCBI Taxonomy" id="321316"/>
    <lineage>
        <taxon>Bacteria</taxon>
        <taxon>Bacillati</taxon>
        <taxon>Actinomycetota</taxon>
        <taxon>Actinomycetes</taxon>
        <taxon>Streptosporangiales</taxon>
        <taxon>Streptosporangiaceae</taxon>
        <taxon>Sphaerisporangium</taxon>
    </lineage>
</organism>
<evidence type="ECO:0000313" key="2">
    <source>
        <dbReference type="Proteomes" id="UP000645217"/>
    </source>
</evidence>